<dbReference type="GeneID" id="40743298"/>
<dbReference type="EMBL" id="KL584988">
    <property type="protein sequence ID" value="KEQ82234.1"/>
    <property type="molecule type" value="Genomic_DNA"/>
</dbReference>
<organism evidence="1 2">
    <name type="scientific">Aureobasidium pullulans EXF-150</name>
    <dbReference type="NCBI Taxonomy" id="1043002"/>
    <lineage>
        <taxon>Eukaryota</taxon>
        <taxon>Fungi</taxon>
        <taxon>Dikarya</taxon>
        <taxon>Ascomycota</taxon>
        <taxon>Pezizomycotina</taxon>
        <taxon>Dothideomycetes</taxon>
        <taxon>Dothideomycetidae</taxon>
        <taxon>Dothideales</taxon>
        <taxon>Saccotheciaceae</taxon>
        <taxon>Aureobasidium</taxon>
    </lineage>
</organism>
<evidence type="ECO:0000313" key="1">
    <source>
        <dbReference type="EMBL" id="KEQ82234.1"/>
    </source>
</evidence>
<keyword evidence="2" id="KW-1185">Reference proteome</keyword>
<sequence>MFCTTLRRRSSFASVIPSLIAPSGLAIKESQLETHDIALPLPDFPKITHDPKPKRTLRLLLLSPNNMSETKLPGTFSRIQHFVSLTGGLDVAIVMSLSASKPFSSARDLLNATQADEMDGIRSYALLQAEFMTRSELSWIPILPLAKLDGLVGIVKTHAQSISRPRPKPSSAVRPLDMLAHCTPDLPLPSLAVDLTSDIFTSLGHVAQAALAHRALSTPESEGLFSSDDVLQSSRSAFGVLTGQVDKDVIESMIEFWVEDWAIE</sequence>
<name>A0A074XEU0_AURPU</name>
<dbReference type="HOGENOM" id="CLU_089720_1_0_1"/>
<accession>A0A074XEU0</accession>
<reference evidence="1 2" key="1">
    <citation type="journal article" date="2014" name="BMC Genomics">
        <title>Genome sequencing of four Aureobasidium pullulans varieties: biotechnological potential, stress tolerance, and description of new species.</title>
        <authorList>
            <person name="Gostin Ar C."/>
            <person name="Ohm R.A."/>
            <person name="Kogej T."/>
            <person name="Sonjak S."/>
            <person name="Turk M."/>
            <person name="Zajc J."/>
            <person name="Zalar P."/>
            <person name="Grube M."/>
            <person name="Sun H."/>
            <person name="Han J."/>
            <person name="Sharma A."/>
            <person name="Chiniquy J."/>
            <person name="Ngan C.Y."/>
            <person name="Lipzen A."/>
            <person name="Barry K."/>
            <person name="Grigoriev I.V."/>
            <person name="Gunde-Cimerman N."/>
        </authorList>
    </citation>
    <scope>NUCLEOTIDE SEQUENCE [LARGE SCALE GENOMIC DNA]</scope>
    <source>
        <strain evidence="1 2">EXF-150</strain>
    </source>
</reference>
<gene>
    <name evidence="1" type="ORF">M438DRAFT_278315</name>
</gene>
<evidence type="ECO:0000313" key="2">
    <source>
        <dbReference type="Proteomes" id="UP000030706"/>
    </source>
</evidence>
<dbReference type="AlphaFoldDB" id="A0A074XEU0"/>
<dbReference type="Proteomes" id="UP000030706">
    <property type="component" value="Unassembled WGS sequence"/>
</dbReference>
<protein>
    <submittedName>
        <fullName evidence="1">Uncharacterized protein</fullName>
    </submittedName>
</protein>
<dbReference type="OrthoDB" id="2129069at2759"/>
<proteinExistence type="predicted"/>
<dbReference type="RefSeq" id="XP_029758421.1">
    <property type="nucleotide sequence ID" value="XM_029900992.1"/>
</dbReference>